<evidence type="ECO:0000313" key="8">
    <source>
        <dbReference type="Proteomes" id="UP000233524"/>
    </source>
</evidence>
<dbReference type="Proteomes" id="UP000233524">
    <property type="component" value="Unassembled WGS sequence"/>
</dbReference>
<dbReference type="VEuPathDB" id="FungiDB:jhhlp_004768"/>
<keyword evidence="4" id="KW-0456">Lyase</keyword>
<gene>
    <name evidence="7" type="ORF">jhhlp_004768</name>
</gene>
<dbReference type="InParanoid" id="A0A2N3N8G4"/>
<comment type="similarity">
    <text evidence="1">Belongs to the Gfa family.</text>
</comment>
<comment type="caution">
    <text evidence="7">The sequence shown here is derived from an EMBL/GenBank/DDBJ whole genome shotgun (WGS) entry which is preliminary data.</text>
</comment>
<feature type="compositionally biased region" description="Basic and acidic residues" evidence="5">
    <location>
        <begin position="110"/>
        <end position="119"/>
    </location>
</feature>
<dbReference type="Gene3D" id="3.90.1590.10">
    <property type="entry name" value="glutathione-dependent formaldehyde- activating enzyme (gfa)"/>
    <property type="match status" value="1"/>
</dbReference>
<accession>A0A2N3N8G4</accession>
<dbReference type="InterPro" id="IPR011057">
    <property type="entry name" value="Mss4-like_sf"/>
</dbReference>
<name>A0A2N3N8G4_9PEZI</name>
<evidence type="ECO:0000256" key="2">
    <source>
        <dbReference type="ARBA" id="ARBA00022723"/>
    </source>
</evidence>
<dbReference type="Pfam" id="PF04828">
    <property type="entry name" value="GFA"/>
    <property type="match status" value="2"/>
</dbReference>
<evidence type="ECO:0000313" key="7">
    <source>
        <dbReference type="EMBL" id="PKS08715.1"/>
    </source>
</evidence>
<dbReference type="AlphaFoldDB" id="A0A2N3N8G4"/>
<organism evidence="7 8">
    <name type="scientific">Lomentospora prolificans</name>
    <dbReference type="NCBI Taxonomy" id="41688"/>
    <lineage>
        <taxon>Eukaryota</taxon>
        <taxon>Fungi</taxon>
        <taxon>Dikarya</taxon>
        <taxon>Ascomycota</taxon>
        <taxon>Pezizomycotina</taxon>
        <taxon>Sordariomycetes</taxon>
        <taxon>Hypocreomycetidae</taxon>
        <taxon>Microascales</taxon>
        <taxon>Microascaceae</taxon>
        <taxon>Lomentospora</taxon>
    </lineage>
</organism>
<keyword evidence="2" id="KW-0479">Metal-binding</keyword>
<feature type="region of interest" description="Disordered" evidence="5">
    <location>
        <begin position="62"/>
        <end position="83"/>
    </location>
</feature>
<dbReference type="OrthoDB" id="406544at2759"/>
<dbReference type="PANTHER" id="PTHR33337:SF33">
    <property type="entry name" value="CENP-V_GFA DOMAIN-CONTAINING PROTEIN"/>
    <property type="match status" value="1"/>
</dbReference>
<keyword evidence="3" id="KW-0862">Zinc</keyword>
<feature type="region of interest" description="Disordered" evidence="5">
    <location>
        <begin position="110"/>
        <end position="129"/>
    </location>
</feature>
<evidence type="ECO:0000256" key="4">
    <source>
        <dbReference type="ARBA" id="ARBA00023239"/>
    </source>
</evidence>
<dbReference type="GO" id="GO:0046872">
    <property type="term" value="F:metal ion binding"/>
    <property type="evidence" value="ECO:0007669"/>
    <property type="project" value="UniProtKB-KW"/>
</dbReference>
<feature type="domain" description="CENP-V/GFA" evidence="6">
    <location>
        <begin position="118"/>
        <end position="176"/>
    </location>
</feature>
<sequence>MPAYHEDPSIFPMEGGCSCGLIRYRINQAPIVIHCCHCTSCQRESGAAFAINAVIESTSLEQLSPAAPTVPAGPHGKTPEAPALPRLEYTSGSVPATDNDLPLRYAHIKRPDDAPEPRRMTLPTQSGRGQSVARCPSCGTCVWTHYGGGGGFVAFVKVGTLDGAWRLNPDAHIYTRSKRDFVTINDGAKQYEAFYAHWNEVYRPEALERWEKLWPEVQAYREAAAKRAAMTS</sequence>
<dbReference type="SUPFAM" id="SSF51316">
    <property type="entry name" value="Mss4-like"/>
    <property type="match status" value="2"/>
</dbReference>
<dbReference type="STRING" id="41688.A0A2N3N8G4"/>
<dbReference type="InterPro" id="IPR006913">
    <property type="entry name" value="CENP-V/GFA"/>
</dbReference>
<evidence type="ECO:0000256" key="3">
    <source>
        <dbReference type="ARBA" id="ARBA00022833"/>
    </source>
</evidence>
<feature type="domain" description="CENP-V/GFA" evidence="6">
    <location>
        <begin position="13"/>
        <end position="63"/>
    </location>
</feature>
<dbReference type="PANTHER" id="PTHR33337">
    <property type="entry name" value="GFA DOMAIN-CONTAINING PROTEIN"/>
    <property type="match status" value="1"/>
</dbReference>
<evidence type="ECO:0000259" key="6">
    <source>
        <dbReference type="Pfam" id="PF04828"/>
    </source>
</evidence>
<dbReference type="GO" id="GO:0016846">
    <property type="term" value="F:carbon-sulfur lyase activity"/>
    <property type="evidence" value="ECO:0007669"/>
    <property type="project" value="InterPro"/>
</dbReference>
<evidence type="ECO:0000256" key="1">
    <source>
        <dbReference type="ARBA" id="ARBA00005495"/>
    </source>
</evidence>
<protein>
    <recommendedName>
        <fullName evidence="6">CENP-V/GFA domain-containing protein</fullName>
    </recommendedName>
</protein>
<dbReference type="EMBL" id="NLAX01000094">
    <property type="protein sequence ID" value="PKS08715.1"/>
    <property type="molecule type" value="Genomic_DNA"/>
</dbReference>
<keyword evidence="8" id="KW-1185">Reference proteome</keyword>
<evidence type="ECO:0000256" key="5">
    <source>
        <dbReference type="SAM" id="MobiDB-lite"/>
    </source>
</evidence>
<reference evidence="7 8" key="1">
    <citation type="journal article" date="2017" name="G3 (Bethesda)">
        <title>First Draft Genome Sequence of the Pathogenic Fungus Lomentospora prolificans (Formerly Scedosporium prolificans).</title>
        <authorList>
            <person name="Luo R."/>
            <person name="Zimin A."/>
            <person name="Workman R."/>
            <person name="Fan Y."/>
            <person name="Pertea G."/>
            <person name="Grossman N."/>
            <person name="Wear M.P."/>
            <person name="Jia B."/>
            <person name="Miller H."/>
            <person name="Casadevall A."/>
            <person name="Timp W."/>
            <person name="Zhang S.X."/>
            <person name="Salzberg S.L."/>
        </authorList>
    </citation>
    <scope>NUCLEOTIDE SEQUENCE [LARGE SCALE GENOMIC DNA]</scope>
    <source>
        <strain evidence="7 8">JHH-5317</strain>
    </source>
</reference>
<proteinExistence type="inferred from homology"/>